<dbReference type="AlphaFoldDB" id="A0A7S7SPC0"/>
<dbReference type="Proteomes" id="UP000593892">
    <property type="component" value="Chromosome"/>
</dbReference>
<feature type="domain" description="TsaA-like" evidence="3">
    <location>
        <begin position="7"/>
        <end position="140"/>
    </location>
</feature>
<protein>
    <submittedName>
        <fullName evidence="4">tRNA (N6-threonylcarbamoyladenosine(37)-N6)-methyltransferase TrmO</fullName>
    </submittedName>
</protein>
<dbReference type="Pfam" id="PF01980">
    <property type="entry name" value="TrmO_N"/>
    <property type="match status" value="1"/>
</dbReference>
<dbReference type="KEGG" id="pfer:IRI77_14045"/>
<dbReference type="InterPro" id="IPR023368">
    <property type="entry name" value="UPF0066_cons_site"/>
</dbReference>
<accession>A0A7S7SPC0</accession>
<dbReference type="PANTHER" id="PTHR12818:SF0">
    <property type="entry name" value="TRNA (ADENINE(37)-N6)-METHYLTRANSFERASE"/>
    <property type="match status" value="1"/>
</dbReference>
<proteinExistence type="inferred from homology"/>
<name>A0A7S7SPC0_PALFE</name>
<dbReference type="Gene3D" id="2.40.30.70">
    <property type="entry name" value="YaeB-like"/>
    <property type="match status" value="1"/>
</dbReference>
<dbReference type="InterPro" id="IPR040372">
    <property type="entry name" value="YaeB-like"/>
</dbReference>
<evidence type="ECO:0000313" key="4">
    <source>
        <dbReference type="EMBL" id="QOY91015.1"/>
    </source>
</evidence>
<dbReference type="SUPFAM" id="SSF118196">
    <property type="entry name" value="YaeB-like"/>
    <property type="match status" value="1"/>
</dbReference>
<organism evidence="4 5">
    <name type="scientific">Paludibaculum fermentans</name>
    <dbReference type="NCBI Taxonomy" id="1473598"/>
    <lineage>
        <taxon>Bacteria</taxon>
        <taxon>Pseudomonadati</taxon>
        <taxon>Acidobacteriota</taxon>
        <taxon>Terriglobia</taxon>
        <taxon>Bryobacterales</taxon>
        <taxon>Bryobacteraceae</taxon>
        <taxon>Paludibaculum</taxon>
    </lineage>
</organism>
<dbReference type="GO" id="GO:0008168">
    <property type="term" value="F:methyltransferase activity"/>
    <property type="evidence" value="ECO:0007669"/>
    <property type="project" value="UniProtKB-KW"/>
</dbReference>
<comment type="similarity">
    <text evidence="2">Belongs to the tRNA methyltransferase O family.</text>
</comment>
<dbReference type="EMBL" id="CP063849">
    <property type="protein sequence ID" value="QOY91015.1"/>
    <property type="molecule type" value="Genomic_DNA"/>
</dbReference>
<reference evidence="4 5" key="1">
    <citation type="submission" date="2020-10" db="EMBL/GenBank/DDBJ databases">
        <title>Complete genome sequence of Paludibaculum fermentans P105T, a facultatively anaerobic acidobacterium capable of dissimilatory Fe(III) reduction.</title>
        <authorList>
            <person name="Dedysh S.N."/>
            <person name="Beletsky A.V."/>
            <person name="Kulichevskaya I.S."/>
            <person name="Mardanov A.V."/>
            <person name="Ravin N.V."/>
        </authorList>
    </citation>
    <scope>NUCLEOTIDE SEQUENCE [LARGE SCALE GENOMIC DNA]</scope>
    <source>
        <strain evidence="4 5">P105</strain>
    </source>
</reference>
<dbReference type="PANTHER" id="PTHR12818">
    <property type="entry name" value="TRNA (ADENINE(37)-N6)-METHYLTRANSFERASE"/>
    <property type="match status" value="1"/>
</dbReference>
<evidence type="ECO:0000256" key="2">
    <source>
        <dbReference type="ARBA" id="ARBA00033753"/>
    </source>
</evidence>
<evidence type="ECO:0000313" key="5">
    <source>
        <dbReference type="Proteomes" id="UP000593892"/>
    </source>
</evidence>
<dbReference type="RefSeq" id="WP_194452670.1">
    <property type="nucleotide sequence ID" value="NZ_CP063849.1"/>
</dbReference>
<sequence length="265" mass="28951">MSAEFAVRPVGYVRSEVLDRKAMPTWGASAAVEILPEYADALLKIEKHSHLWIFGWLGQGREERHVLQVIPRGCLDRSPSGLHGVFAVRSPARPNPIGLTAARVIAIDGLTLRLDRLDFMDGTPVLDIKPYLATRDLIFSANYGQLGQARTRADLRDSLMTQAVQFHGQRKGDLALAVRIIEHYRATRFELSDPGQYPVTAPIDRPVLLDGLMGITRSTPGRGSLQFGPSGSVQVGGVSYRLIVPETADADTVLNAPEETLFAAS</sequence>
<keyword evidence="4" id="KW-0489">Methyltransferase</keyword>
<evidence type="ECO:0000256" key="1">
    <source>
        <dbReference type="ARBA" id="ARBA00022691"/>
    </source>
</evidence>
<dbReference type="GO" id="GO:0032259">
    <property type="term" value="P:methylation"/>
    <property type="evidence" value="ECO:0007669"/>
    <property type="project" value="UniProtKB-KW"/>
</dbReference>
<dbReference type="PROSITE" id="PS51668">
    <property type="entry name" value="TSAA_2"/>
    <property type="match status" value="1"/>
</dbReference>
<dbReference type="PROSITE" id="PS01318">
    <property type="entry name" value="TSAA_1"/>
    <property type="match status" value="1"/>
</dbReference>
<gene>
    <name evidence="4" type="primary">tsaA</name>
    <name evidence="4" type="ORF">IRI77_14045</name>
</gene>
<keyword evidence="4" id="KW-0808">Transferase</keyword>
<dbReference type="InterPro" id="IPR036413">
    <property type="entry name" value="YaeB-like_sf"/>
</dbReference>
<keyword evidence="5" id="KW-1185">Reference proteome</keyword>
<keyword evidence="1" id="KW-0949">S-adenosyl-L-methionine</keyword>
<dbReference type="InterPro" id="IPR023370">
    <property type="entry name" value="TrmO-like_N"/>
</dbReference>
<dbReference type="InterPro" id="IPR036414">
    <property type="entry name" value="YaeB_N_sf"/>
</dbReference>
<dbReference type="CDD" id="cd09281">
    <property type="entry name" value="UPF0066"/>
    <property type="match status" value="1"/>
</dbReference>
<dbReference type="NCBIfam" id="TIGR00104">
    <property type="entry name" value="tRNA_TsaA"/>
    <property type="match status" value="1"/>
</dbReference>
<evidence type="ECO:0000259" key="3">
    <source>
        <dbReference type="PROSITE" id="PS51668"/>
    </source>
</evidence>